<reference evidence="3" key="1">
    <citation type="journal article" date="2011" name="PLoS Genet.">
        <title>Genomic analysis of the necrotrophic fungal pathogens Sclerotinia sclerotiorum and Botrytis cinerea.</title>
        <authorList>
            <person name="Amselem J."/>
            <person name="Cuomo C.A."/>
            <person name="van Kan J.A."/>
            <person name="Viaud M."/>
            <person name="Benito E.P."/>
            <person name="Couloux A."/>
            <person name="Coutinho P.M."/>
            <person name="de Vries R.P."/>
            <person name="Dyer P.S."/>
            <person name="Fillinger S."/>
            <person name="Fournier E."/>
            <person name="Gout L."/>
            <person name="Hahn M."/>
            <person name="Kohn L."/>
            <person name="Lapalu N."/>
            <person name="Plummer K.M."/>
            <person name="Pradier J.M."/>
            <person name="Quevillon E."/>
            <person name="Sharon A."/>
            <person name="Simon A."/>
            <person name="ten Have A."/>
            <person name="Tudzynski B."/>
            <person name="Tudzynski P."/>
            <person name="Wincker P."/>
            <person name="Andrew M."/>
            <person name="Anthouard V."/>
            <person name="Beever R.E."/>
            <person name="Beffa R."/>
            <person name="Benoit I."/>
            <person name="Bouzid O."/>
            <person name="Brault B."/>
            <person name="Chen Z."/>
            <person name="Choquer M."/>
            <person name="Collemare J."/>
            <person name="Cotton P."/>
            <person name="Danchin E.G."/>
            <person name="Da Silva C."/>
            <person name="Gautier A."/>
            <person name="Giraud C."/>
            <person name="Giraud T."/>
            <person name="Gonzalez C."/>
            <person name="Grossetete S."/>
            <person name="Guldener U."/>
            <person name="Henrissat B."/>
            <person name="Howlett B.J."/>
            <person name="Kodira C."/>
            <person name="Kretschmer M."/>
            <person name="Lappartient A."/>
            <person name="Leroch M."/>
            <person name="Levis C."/>
            <person name="Mauceli E."/>
            <person name="Neuveglise C."/>
            <person name="Oeser B."/>
            <person name="Pearson M."/>
            <person name="Poulain J."/>
            <person name="Poussereau N."/>
            <person name="Quesneville H."/>
            <person name="Rascle C."/>
            <person name="Schumacher J."/>
            <person name="Segurens B."/>
            <person name="Sexton A."/>
            <person name="Silva E."/>
            <person name="Sirven C."/>
            <person name="Soanes D.M."/>
            <person name="Talbot N.J."/>
            <person name="Templeton M."/>
            <person name="Yandava C."/>
            <person name="Yarden O."/>
            <person name="Zeng Q."/>
            <person name="Rollins J.A."/>
            <person name="Lebrun M.H."/>
            <person name="Dickman M."/>
        </authorList>
    </citation>
    <scope>NUCLEOTIDE SEQUENCE [LARGE SCALE GENOMIC DNA]</scope>
    <source>
        <strain evidence="3">T4</strain>
    </source>
</reference>
<protein>
    <submittedName>
        <fullName evidence="2">Uncharacterized protein</fullName>
    </submittedName>
</protein>
<dbReference type="HOGENOM" id="CLU_2454457_0_0_1"/>
<evidence type="ECO:0000313" key="3">
    <source>
        <dbReference type="Proteomes" id="UP000008177"/>
    </source>
</evidence>
<evidence type="ECO:0000256" key="1">
    <source>
        <dbReference type="SAM" id="MobiDB-lite"/>
    </source>
</evidence>
<dbReference type="EMBL" id="FQ790271">
    <property type="protein sequence ID" value="CCD44501.1"/>
    <property type="molecule type" value="Genomic_DNA"/>
</dbReference>
<gene>
    <name evidence="2" type="ORF">BofuT4_uP054020.1</name>
</gene>
<evidence type="ECO:0000313" key="2">
    <source>
        <dbReference type="EMBL" id="CCD44501.1"/>
    </source>
</evidence>
<organism evidence="2 3">
    <name type="scientific">Botryotinia fuckeliana (strain T4)</name>
    <name type="common">Noble rot fungus</name>
    <name type="synonym">Botrytis cinerea</name>
    <dbReference type="NCBI Taxonomy" id="999810"/>
    <lineage>
        <taxon>Eukaryota</taxon>
        <taxon>Fungi</taxon>
        <taxon>Dikarya</taxon>
        <taxon>Ascomycota</taxon>
        <taxon>Pezizomycotina</taxon>
        <taxon>Leotiomycetes</taxon>
        <taxon>Helotiales</taxon>
        <taxon>Sclerotiniaceae</taxon>
        <taxon>Botrytis</taxon>
    </lineage>
</organism>
<dbReference type="InParanoid" id="G2XVI1"/>
<accession>G2XVI1</accession>
<name>G2XVI1_BOTF4</name>
<proteinExistence type="predicted"/>
<feature type="region of interest" description="Disordered" evidence="1">
    <location>
        <begin position="1"/>
        <end position="26"/>
    </location>
</feature>
<dbReference type="Proteomes" id="UP000008177">
    <property type="component" value="Unplaced contigs"/>
</dbReference>
<sequence length="89" mass="10125">MPLLHIGSNSDRYRQNEDSVDNQNGDYCGASNTRRSWRAWGGRRDEIGGDLSEDSKDLDAVKHFQMSSLILTLISYGYNHKMCELLMAL</sequence>
<dbReference type="AlphaFoldDB" id="G2XVI1"/>